<feature type="chain" id="PRO_5029631525" description="CIROZ beta domain-containing protein" evidence="2">
    <location>
        <begin position="23"/>
        <end position="1062"/>
    </location>
</feature>
<feature type="compositionally biased region" description="Low complexity" evidence="1">
    <location>
        <begin position="502"/>
        <end position="521"/>
    </location>
</feature>
<evidence type="ECO:0000256" key="2">
    <source>
        <dbReference type="SAM" id="SignalP"/>
    </source>
</evidence>
<feature type="region of interest" description="Disordered" evidence="1">
    <location>
        <begin position="1041"/>
        <end position="1062"/>
    </location>
</feature>
<dbReference type="PANTHER" id="PTHR38653">
    <property type="entry name" value="GENE 572-RELATED"/>
    <property type="match status" value="1"/>
</dbReference>
<accession>A0A7N4P2E9</accession>
<name>A0A7N4P2E9_SARHA</name>
<dbReference type="CTD" id="148345"/>
<dbReference type="PANTHER" id="PTHR38653:SF1">
    <property type="entry name" value="GENE 572-RELATED"/>
    <property type="match status" value="1"/>
</dbReference>
<dbReference type="Pfam" id="PF15094">
    <property type="entry name" value="DUF4556"/>
    <property type="match status" value="1"/>
</dbReference>
<feature type="compositionally biased region" description="Polar residues" evidence="1">
    <location>
        <begin position="628"/>
        <end position="640"/>
    </location>
</feature>
<evidence type="ECO:0000259" key="3">
    <source>
        <dbReference type="Pfam" id="PF15094"/>
    </source>
</evidence>
<dbReference type="OrthoDB" id="8946479at2759"/>
<feature type="region of interest" description="Disordered" evidence="1">
    <location>
        <begin position="614"/>
        <end position="640"/>
    </location>
</feature>
<organism evidence="4 5">
    <name type="scientific">Sarcophilus harrisii</name>
    <name type="common">Tasmanian devil</name>
    <name type="synonym">Sarcophilus laniarius</name>
    <dbReference type="NCBI Taxonomy" id="9305"/>
    <lineage>
        <taxon>Eukaryota</taxon>
        <taxon>Metazoa</taxon>
        <taxon>Chordata</taxon>
        <taxon>Craniata</taxon>
        <taxon>Vertebrata</taxon>
        <taxon>Euteleostomi</taxon>
        <taxon>Mammalia</taxon>
        <taxon>Metatheria</taxon>
        <taxon>Dasyuromorphia</taxon>
        <taxon>Dasyuridae</taxon>
        <taxon>Sarcophilus</taxon>
    </lineage>
</organism>
<feature type="compositionally biased region" description="Polar residues" evidence="1">
    <location>
        <begin position="522"/>
        <end position="540"/>
    </location>
</feature>
<evidence type="ECO:0000313" key="4">
    <source>
        <dbReference type="Ensembl" id="ENSSHAP00000031300.1"/>
    </source>
</evidence>
<feature type="region of interest" description="Disordered" evidence="1">
    <location>
        <begin position="562"/>
        <end position="584"/>
    </location>
</feature>
<feature type="signal peptide" evidence="2">
    <location>
        <begin position="1"/>
        <end position="22"/>
    </location>
</feature>
<feature type="region of interest" description="Disordered" evidence="1">
    <location>
        <begin position="437"/>
        <end position="543"/>
    </location>
</feature>
<protein>
    <recommendedName>
        <fullName evidence="3">CIROZ beta domain-containing protein</fullName>
    </recommendedName>
</protein>
<gene>
    <name evidence="4" type="primary">C3H1orf127</name>
</gene>
<feature type="compositionally biased region" description="Polar residues" evidence="1">
    <location>
        <begin position="993"/>
        <end position="1009"/>
    </location>
</feature>
<keyword evidence="5" id="KW-1185">Reference proteome</keyword>
<keyword evidence="2" id="KW-0732">Signal</keyword>
<feature type="compositionally biased region" description="Polar residues" evidence="1">
    <location>
        <begin position="1041"/>
        <end position="1050"/>
    </location>
</feature>
<sequence length="1062" mass="114520">MKSPSATVWVICLTCALPGVLPVKSKEDRPDQVVEISADDIECFSDYMALWIPKSHVHGLKHWLSRTLHMPVNWGSLEWLNSFLARCGYFLHPDSAGNYIFQVRYTACFVQQEEANYLLEIRIFQKGINRFGQSDRYILKCPVITSRLGQKSILCGPDTIQVSRPMPQGNASRQSPWLLSLRGELVALLEDASLLGLYVEVNSTTITILGSRQQLLQRKEVLNTSVDFLSLWMVSGYYAYSLEAMCPLVSSQPGPEVSIQIPKQGLGLVKRGFRNTEALTLRDLRVIQSNSFTVTENRDFVVVSIPASSVLHSQQCQEAQEVPRMQSFYRVDLSLEFAEVAHPVHWTVENFFHCSALKEQPSASGMMDPGSFLAEVGPSVSTHLSPYFVPPAGELESNLPPSSAILTIGPSPLPSSPALSPSTPSVGAQLASSFSLPAAGSAPSDGLQNETWGSFAWDSRRPDGAVGSTPKPRLRPGIFSDTPEESTIPASSRSPLGLGCLSNPTAPSNSASSTTGARTSALVSFQENSGSPRSLQSTTPLPGLWLHSRAPNNHKMRSLGVLMSVPPDRGSPKSKKPPEATEKITKDVSEAIVPEPSDADPQGPTFLQVSTTLATGQNDSPRRHPGSRGTSALLSKNSSDGVIHPISSLTTLSPKKKQELIMKSQALSVGIGRDSSTSGNPGAVMDQQDTEDLTKEVVAQLPPSVMLQDESLSPSAATGAVPVPVSSGSSAGQLFSGPATALALPQLVSFRSAKGVQFQKAFTTQTDRYRETRPGQDLPQLPGHSNQLRRLMEGSRAEADMKLQRERSRISDLQDGDHLASKFLATTIAGGKTDARHGHNRTREGPGLRGTHFFMSEITEMTQRDPQFLQNRPEGVLVTNLPPSASEEVSWPVLQAESQSNSPLSWRNVAHTNGGRILNTLFPEDIVSESSITYQKQPKTDRPASSLGHELRSQQAFGQAATQPFLVLSRLLPEKQLADPRKKALNGITGSTLASSKVTGEQLSGSSEAVRTEDPGSSPAGTPSLWPSWTLHPGVYLSQATEVASPSISDPTEPGGPFPTGH</sequence>
<dbReference type="InParanoid" id="A0A7N4P2E9"/>
<feature type="domain" description="CIROZ beta" evidence="3">
    <location>
        <begin position="250"/>
        <end position="354"/>
    </location>
</feature>
<proteinExistence type="predicted"/>
<feature type="region of interest" description="Disordered" evidence="1">
    <location>
        <begin position="993"/>
        <end position="1028"/>
    </location>
</feature>
<dbReference type="GeneTree" id="ENSGT00390000003592"/>
<evidence type="ECO:0000256" key="1">
    <source>
        <dbReference type="SAM" id="MobiDB-lite"/>
    </source>
</evidence>
<dbReference type="GeneID" id="100932519"/>
<dbReference type="InterPro" id="IPR027956">
    <property type="entry name" value="CIROZ"/>
</dbReference>
<reference evidence="4" key="2">
    <citation type="submission" date="2025-08" db="UniProtKB">
        <authorList>
            <consortium name="Ensembl"/>
        </authorList>
    </citation>
    <scope>IDENTIFICATION</scope>
</reference>
<dbReference type="InterPro" id="IPR049521">
    <property type="entry name" value="CIROZ_b"/>
</dbReference>
<dbReference type="KEGG" id="shr:100932519"/>
<reference evidence="4 5" key="1">
    <citation type="journal article" date="2011" name="Proc. Natl. Acad. Sci. U.S.A.">
        <title>Genetic diversity and population structure of the endangered marsupial Sarcophilus harrisii (Tasmanian devil).</title>
        <authorList>
            <person name="Miller W."/>
            <person name="Hayes V.M."/>
            <person name="Ratan A."/>
            <person name="Petersen D.C."/>
            <person name="Wittekindt N.E."/>
            <person name="Miller J."/>
            <person name="Walenz B."/>
            <person name="Knight J."/>
            <person name="Qi J."/>
            <person name="Zhao F."/>
            <person name="Wang Q."/>
            <person name="Bedoya-Reina O.C."/>
            <person name="Katiyar N."/>
            <person name="Tomsho L.P."/>
            <person name="Kasson L.M."/>
            <person name="Hardie R.A."/>
            <person name="Woodbridge P."/>
            <person name="Tindall E.A."/>
            <person name="Bertelsen M.F."/>
            <person name="Dixon D."/>
            <person name="Pyecroft S."/>
            <person name="Helgen K.M."/>
            <person name="Lesk A.M."/>
            <person name="Pringle T.H."/>
            <person name="Patterson N."/>
            <person name="Zhang Y."/>
            <person name="Kreiss A."/>
            <person name="Woods G.M."/>
            <person name="Jones M.E."/>
            <person name="Schuster S.C."/>
        </authorList>
    </citation>
    <scope>NUCLEOTIDE SEQUENCE [LARGE SCALE GENOMIC DNA]</scope>
</reference>
<dbReference type="Ensembl" id="ENSSHAT00000038927.1">
    <property type="protein sequence ID" value="ENSSHAP00000031300.1"/>
    <property type="gene ID" value="ENSSHAG00000027245.1"/>
</dbReference>
<reference evidence="4" key="3">
    <citation type="submission" date="2025-09" db="UniProtKB">
        <authorList>
            <consortium name="Ensembl"/>
        </authorList>
    </citation>
    <scope>IDENTIFICATION</scope>
</reference>
<evidence type="ECO:0000313" key="5">
    <source>
        <dbReference type="Proteomes" id="UP000007648"/>
    </source>
</evidence>
<feature type="region of interest" description="Disordered" evidence="1">
    <location>
        <begin position="765"/>
        <end position="784"/>
    </location>
</feature>
<dbReference type="RefSeq" id="XP_031818732.1">
    <property type="nucleotide sequence ID" value="XM_031962872.1"/>
</dbReference>
<dbReference type="Proteomes" id="UP000007648">
    <property type="component" value="Unassembled WGS sequence"/>
</dbReference>
<dbReference type="AlphaFoldDB" id="A0A7N4P2E9"/>